<reference evidence="4 6" key="2">
    <citation type="submission" date="2018-06" db="EMBL/GenBank/DDBJ databases">
        <authorList>
            <consortium name="Pathogen Informatics"/>
            <person name="Doyle S."/>
        </authorList>
    </citation>
    <scope>NUCLEOTIDE SEQUENCE [LARGE SCALE GENOMIC DNA]</scope>
    <source>
        <strain evidence="4 6">NCTC10684</strain>
    </source>
</reference>
<dbReference type="STRING" id="83263.AA2016_3732"/>
<proteinExistence type="predicted"/>
<reference evidence="3 7" key="3">
    <citation type="submission" date="2020-08" db="EMBL/GenBank/DDBJ databases">
        <title>Genomic Encyclopedia of Type Strains, Phase IV (KMG-IV): sequencing the most valuable type-strain genomes for metagenomic binning, comparative biology and taxonomic classification.</title>
        <authorList>
            <person name="Goeker M."/>
        </authorList>
    </citation>
    <scope>NUCLEOTIDE SEQUENCE [LARGE SCALE GENOMIC DNA]</scope>
    <source>
        <strain evidence="3 7">DSM 10368</strain>
    </source>
</reference>
<evidence type="ECO:0000313" key="7">
    <source>
        <dbReference type="Proteomes" id="UP000577697"/>
    </source>
</evidence>
<dbReference type="Proteomes" id="UP000075755">
    <property type="component" value="Chromosome"/>
</dbReference>
<organism evidence="2 5">
    <name type="scientific">Aminobacter aminovorans</name>
    <name type="common">Chelatobacter heintzii</name>
    <dbReference type="NCBI Taxonomy" id="83263"/>
    <lineage>
        <taxon>Bacteria</taxon>
        <taxon>Pseudomonadati</taxon>
        <taxon>Pseudomonadota</taxon>
        <taxon>Alphaproteobacteria</taxon>
        <taxon>Hyphomicrobiales</taxon>
        <taxon>Phyllobacteriaceae</taxon>
        <taxon>Aminobacter</taxon>
    </lineage>
</organism>
<name>A0A142M8I2_AMIAI</name>
<reference evidence="2 5" key="1">
    <citation type="submission" date="2016-03" db="EMBL/GenBank/DDBJ databases">
        <title>Complete genome of Aminobacter aminovorans KCTC 2477.</title>
        <authorList>
            <person name="Kim K.M."/>
        </authorList>
    </citation>
    <scope>NUCLEOTIDE SEQUENCE [LARGE SCALE GENOMIC DNA]</scope>
    <source>
        <strain evidence="2 5">KCTC 2477</strain>
    </source>
</reference>
<dbReference type="AlphaFoldDB" id="A0A142M8I2"/>
<sequence>MMIYMLAAAMTLAMLVATAFSLHQEAHRVRTKVQTARVQLPGWRNPRAPR</sequence>
<evidence type="ECO:0000313" key="5">
    <source>
        <dbReference type="Proteomes" id="UP000075755"/>
    </source>
</evidence>
<dbReference type="Proteomes" id="UP000254701">
    <property type="component" value="Unassembled WGS sequence"/>
</dbReference>
<keyword evidence="1" id="KW-0732">Signal</keyword>
<dbReference type="EMBL" id="UFSM01000001">
    <property type="protein sequence ID" value="SUU89833.1"/>
    <property type="molecule type" value="Genomic_DNA"/>
</dbReference>
<evidence type="ECO:0000313" key="4">
    <source>
        <dbReference type="EMBL" id="SUU89833.1"/>
    </source>
</evidence>
<feature type="chain" id="PRO_5044548746" evidence="1">
    <location>
        <begin position="20"/>
        <end position="50"/>
    </location>
</feature>
<keyword evidence="7" id="KW-1185">Reference proteome</keyword>
<evidence type="ECO:0000313" key="2">
    <source>
        <dbReference type="EMBL" id="AMS42652.1"/>
    </source>
</evidence>
<dbReference type="KEGG" id="aak:AA2016_3732"/>
<evidence type="ECO:0000313" key="3">
    <source>
        <dbReference type="EMBL" id="MBB3709436.1"/>
    </source>
</evidence>
<dbReference type="EMBL" id="CP015005">
    <property type="protein sequence ID" value="AMS42652.1"/>
    <property type="molecule type" value="Genomic_DNA"/>
</dbReference>
<protein>
    <submittedName>
        <fullName evidence="2">Uncharacterized protein</fullName>
    </submittedName>
</protein>
<dbReference type="EMBL" id="JACICB010000029">
    <property type="protein sequence ID" value="MBB3709436.1"/>
    <property type="molecule type" value="Genomic_DNA"/>
</dbReference>
<accession>A0A142M8I2</accession>
<feature type="signal peptide" evidence="1">
    <location>
        <begin position="1"/>
        <end position="19"/>
    </location>
</feature>
<evidence type="ECO:0000256" key="1">
    <source>
        <dbReference type="SAM" id="SignalP"/>
    </source>
</evidence>
<dbReference type="Proteomes" id="UP000577697">
    <property type="component" value="Unassembled WGS sequence"/>
</dbReference>
<dbReference type="RefSeq" id="WP_165915867.1">
    <property type="nucleotide sequence ID" value="NZ_BAAAVY010000002.1"/>
</dbReference>
<evidence type="ECO:0000313" key="6">
    <source>
        <dbReference type="Proteomes" id="UP000254701"/>
    </source>
</evidence>
<gene>
    <name evidence="2" type="ORF">AA2016_3732</name>
    <name evidence="3" type="ORF">FHS67_005787</name>
    <name evidence="4" type="ORF">NCTC10684_03075</name>
</gene>